<protein>
    <submittedName>
        <fullName evidence="4">Response regulator</fullName>
    </submittedName>
</protein>
<keyword evidence="1" id="KW-0597">Phosphoprotein</keyword>
<dbReference type="PANTHER" id="PTHR44591">
    <property type="entry name" value="STRESS RESPONSE REGULATOR PROTEIN 1"/>
    <property type="match status" value="1"/>
</dbReference>
<sequence>MPQTARVLVADHDPVQRAIVAGMLDLAGFDCEEALDGEAALQALACRPADVVVLEMLMPNKDGIEVLIHIKREWPDTKVLTISAGGLMSPAQLLHLSRALGADATMAKPLRRGAFVAAVRDLAGRSPRAAAEPAGAASDAAWP</sequence>
<accession>A0ABW4MZN2</accession>
<comment type="caution">
    <text evidence="4">The sequence shown here is derived from an EMBL/GenBank/DDBJ whole genome shotgun (WGS) entry which is preliminary data.</text>
</comment>
<dbReference type="RefSeq" id="WP_377284040.1">
    <property type="nucleotide sequence ID" value="NZ_JBHRSI010000010.1"/>
</dbReference>
<dbReference type="Gene3D" id="3.40.50.2300">
    <property type="match status" value="1"/>
</dbReference>
<dbReference type="SUPFAM" id="SSF52172">
    <property type="entry name" value="CheY-like"/>
    <property type="match status" value="1"/>
</dbReference>
<dbReference type="CDD" id="cd00156">
    <property type="entry name" value="REC"/>
    <property type="match status" value="1"/>
</dbReference>
<dbReference type="PANTHER" id="PTHR44591:SF23">
    <property type="entry name" value="CHEY SUBFAMILY"/>
    <property type="match status" value="1"/>
</dbReference>
<feature type="domain" description="Response regulatory" evidence="3">
    <location>
        <begin position="6"/>
        <end position="123"/>
    </location>
</feature>
<comment type="caution">
    <text evidence="2">Lacks conserved residue(s) required for the propagation of feature annotation.</text>
</comment>
<dbReference type="Proteomes" id="UP001597237">
    <property type="component" value="Unassembled WGS sequence"/>
</dbReference>
<dbReference type="EMBL" id="JBHUEY010000001">
    <property type="protein sequence ID" value="MFD1783417.1"/>
    <property type="molecule type" value="Genomic_DNA"/>
</dbReference>
<dbReference type="Pfam" id="PF00072">
    <property type="entry name" value="Response_reg"/>
    <property type="match status" value="1"/>
</dbReference>
<dbReference type="SMART" id="SM00448">
    <property type="entry name" value="REC"/>
    <property type="match status" value="1"/>
</dbReference>
<dbReference type="InterPro" id="IPR011006">
    <property type="entry name" value="CheY-like_superfamily"/>
</dbReference>
<evidence type="ECO:0000313" key="5">
    <source>
        <dbReference type="Proteomes" id="UP001597237"/>
    </source>
</evidence>
<organism evidence="4 5">
    <name type="scientific">Phenylobacterium terrae</name>
    <dbReference type="NCBI Taxonomy" id="2665495"/>
    <lineage>
        <taxon>Bacteria</taxon>
        <taxon>Pseudomonadati</taxon>
        <taxon>Pseudomonadota</taxon>
        <taxon>Alphaproteobacteria</taxon>
        <taxon>Caulobacterales</taxon>
        <taxon>Caulobacteraceae</taxon>
        <taxon>Phenylobacterium</taxon>
    </lineage>
</organism>
<dbReference type="PROSITE" id="PS50110">
    <property type="entry name" value="RESPONSE_REGULATORY"/>
    <property type="match status" value="1"/>
</dbReference>
<evidence type="ECO:0000256" key="2">
    <source>
        <dbReference type="PROSITE-ProRule" id="PRU00169"/>
    </source>
</evidence>
<dbReference type="InterPro" id="IPR001789">
    <property type="entry name" value="Sig_transdc_resp-reg_receiver"/>
</dbReference>
<evidence type="ECO:0000313" key="4">
    <source>
        <dbReference type="EMBL" id="MFD1783417.1"/>
    </source>
</evidence>
<evidence type="ECO:0000259" key="3">
    <source>
        <dbReference type="PROSITE" id="PS50110"/>
    </source>
</evidence>
<gene>
    <name evidence="4" type="ORF">ACFSC0_08435</name>
</gene>
<name>A0ABW4MZN2_9CAUL</name>
<dbReference type="InterPro" id="IPR050595">
    <property type="entry name" value="Bact_response_regulator"/>
</dbReference>
<proteinExistence type="predicted"/>
<keyword evidence="5" id="KW-1185">Reference proteome</keyword>
<evidence type="ECO:0000256" key="1">
    <source>
        <dbReference type="ARBA" id="ARBA00022553"/>
    </source>
</evidence>
<reference evidence="5" key="1">
    <citation type="journal article" date="2019" name="Int. J. Syst. Evol. Microbiol.">
        <title>The Global Catalogue of Microorganisms (GCM) 10K type strain sequencing project: providing services to taxonomists for standard genome sequencing and annotation.</title>
        <authorList>
            <consortium name="The Broad Institute Genomics Platform"/>
            <consortium name="The Broad Institute Genome Sequencing Center for Infectious Disease"/>
            <person name="Wu L."/>
            <person name="Ma J."/>
        </authorList>
    </citation>
    <scope>NUCLEOTIDE SEQUENCE [LARGE SCALE GENOMIC DNA]</scope>
    <source>
        <strain evidence="5">DFY28</strain>
    </source>
</reference>